<evidence type="ECO:0000256" key="5">
    <source>
        <dbReference type="ARBA" id="ARBA00023002"/>
    </source>
</evidence>
<dbReference type="EMBL" id="PJQY01000002">
    <property type="protein sequence ID" value="PQQ21970.1"/>
    <property type="molecule type" value="Genomic_DNA"/>
</dbReference>
<name>A0A314ZTI7_PRUYE</name>
<evidence type="ECO:0000256" key="4">
    <source>
        <dbReference type="ARBA" id="ARBA00022723"/>
    </source>
</evidence>
<evidence type="ECO:0000256" key="8">
    <source>
        <dbReference type="RuleBase" id="RU000461"/>
    </source>
</evidence>
<reference evidence="10 11" key="1">
    <citation type="submission" date="2018-02" db="EMBL/GenBank/DDBJ databases">
        <title>Draft genome of wild Prunus yedoensis var. nudiflora.</title>
        <authorList>
            <person name="Baek S."/>
            <person name="Kim J.-H."/>
            <person name="Choi K."/>
            <person name="Kim G.-B."/>
            <person name="Cho A."/>
            <person name="Jang H."/>
            <person name="Shin C.-H."/>
            <person name="Yu H.-J."/>
            <person name="Mun J.-H."/>
        </authorList>
    </citation>
    <scope>NUCLEOTIDE SEQUENCE [LARGE SCALE GENOMIC DNA]</scope>
    <source>
        <strain evidence="11">cv. Jeju island</strain>
        <tissue evidence="10">Leaf</tissue>
    </source>
</reference>
<keyword evidence="5 8" id="KW-0560">Oxidoreductase</keyword>
<evidence type="ECO:0000256" key="6">
    <source>
        <dbReference type="ARBA" id="ARBA00023004"/>
    </source>
</evidence>
<organism evidence="10 11">
    <name type="scientific">Prunus yedoensis var. nudiflora</name>
    <dbReference type="NCBI Taxonomy" id="2094558"/>
    <lineage>
        <taxon>Eukaryota</taxon>
        <taxon>Viridiplantae</taxon>
        <taxon>Streptophyta</taxon>
        <taxon>Embryophyta</taxon>
        <taxon>Tracheophyta</taxon>
        <taxon>Spermatophyta</taxon>
        <taxon>Magnoliopsida</taxon>
        <taxon>eudicotyledons</taxon>
        <taxon>Gunneridae</taxon>
        <taxon>Pentapetalae</taxon>
        <taxon>rosids</taxon>
        <taxon>fabids</taxon>
        <taxon>Rosales</taxon>
        <taxon>Rosaceae</taxon>
        <taxon>Amygdaloideae</taxon>
        <taxon>Amygdaleae</taxon>
        <taxon>Prunus</taxon>
    </lineage>
</organism>
<evidence type="ECO:0000256" key="1">
    <source>
        <dbReference type="ARBA" id="ARBA00001971"/>
    </source>
</evidence>
<accession>A0A314ZTI7</accession>
<dbReference type="InterPro" id="IPR001128">
    <property type="entry name" value="Cyt_P450"/>
</dbReference>
<proteinExistence type="inferred from homology"/>
<dbReference type="GO" id="GO:0016705">
    <property type="term" value="F:oxidoreductase activity, acting on paired donors, with incorporation or reduction of molecular oxygen"/>
    <property type="evidence" value="ECO:0007669"/>
    <property type="project" value="InterPro"/>
</dbReference>
<keyword evidence="11" id="KW-1185">Reference proteome</keyword>
<feature type="chain" id="PRO_5016355337" evidence="9">
    <location>
        <begin position="32"/>
        <end position="72"/>
    </location>
</feature>
<dbReference type="GO" id="GO:0020037">
    <property type="term" value="F:heme binding"/>
    <property type="evidence" value="ECO:0007669"/>
    <property type="project" value="InterPro"/>
</dbReference>
<dbReference type="Pfam" id="PF00067">
    <property type="entry name" value="p450"/>
    <property type="match status" value="1"/>
</dbReference>
<evidence type="ECO:0000313" key="10">
    <source>
        <dbReference type="EMBL" id="PQQ21970.1"/>
    </source>
</evidence>
<feature type="signal peptide" evidence="9">
    <location>
        <begin position="1"/>
        <end position="31"/>
    </location>
</feature>
<evidence type="ECO:0000256" key="2">
    <source>
        <dbReference type="ARBA" id="ARBA00010617"/>
    </source>
</evidence>
<dbReference type="STRING" id="2094558.A0A314ZTI7"/>
<dbReference type="PROSITE" id="PS00086">
    <property type="entry name" value="CYTOCHROME_P450"/>
    <property type="match status" value="1"/>
</dbReference>
<dbReference type="InterPro" id="IPR036396">
    <property type="entry name" value="Cyt_P450_sf"/>
</dbReference>
<dbReference type="SUPFAM" id="SSF48264">
    <property type="entry name" value="Cytochrome P450"/>
    <property type="match status" value="1"/>
</dbReference>
<evidence type="ECO:0000313" key="11">
    <source>
        <dbReference type="Proteomes" id="UP000250321"/>
    </source>
</evidence>
<evidence type="ECO:0000256" key="9">
    <source>
        <dbReference type="SAM" id="SignalP"/>
    </source>
</evidence>
<dbReference type="GO" id="GO:0004497">
    <property type="term" value="F:monooxygenase activity"/>
    <property type="evidence" value="ECO:0007669"/>
    <property type="project" value="UniProtKB-KW"/>
</dbReference>
<dbReference type="PANTHER" id="PTHR47944">
    <property type="entry name" value="CYTOCHROME P450 98A9"/>
    <property type="match status" value="1"/>
</dbReference>
<keyword evidence="3 8" id="KW-0349">Heme</keyword>
<evidence type="ECO:0000256" key="3">
    <source>
        <dbReference type="ARBA" id="ARBA00022617"/>
    </source>
</evidence>
<keyword evidence="9" id="KW-0732">Signal</keyword>
<protein>
    <submittedName>
        <fullName evidence="10">Cytochrome P450 77A3</fullName>
    </submittedName>
</protein>
<dbReference type="Proteomes" id="UP000250321">
    <property type="component" value="Unassembled WGS sequence"/>
</dbReference>
<dbReference type="PANTHER" id="PTHR47944:SF19">
    <property type="entry name" value="CYTOCHROME P450 77A4"/>
    <property type="match status" value="1"/>
</dbReference>
<dbReference type="Gene3D" id="1.10.630.10">
    <property type="entry name" value="Cytochrome P450"/>
    <property type="match status" value="1"/>
</dbReference>
<sequence>MVPFGAGRRICPAWNMGTLHVSLMLARMAHAFKWLPVPDAPPDPTESFVFTVVMKNSLKAVILPRSSPSCSI</sequence>
<keyword evidence="4 8" id="KW-0479">Metal-binding</keyword>
<evidence type="ECO:0000256" key="7">
    <source>
        <dbReference type="ARBA" id="ARBA00023033"/>
    </source>
</evidence>
<comment type="cofactor">
    <cofactor evidence="1">
        <name>heme</name>
        <dbReference type="ChEBI" id="CHEBI:30413"/>
    </cofactor>
</comment>
<dbReference type="GO" id="GO:0005506">
    <property type="term" value="F:iron ion binding"/>
    <property type="evidence" value="ECO:0007669"/>
    <property type="project" value="InterPro"/>
</dbReference>
<keyword evidence="7 8" id="KW-0503">Monooxygenase</keyword>
<comment type="caution">
    <text evidence="10">The sequence shown here is derived from an EMBL/GenBank/DDBJ whole genome shotgun (WGS) entry which is preliminary data.</text>
</comment>
<gene>
    <name evidence="10" type="ORF">Pyn_26426</name>
</gene>
<dbReference type="InterPro" id="IPR017972">
    <property type="entry name" value="Cyt_P450_CS"/>
</dbReference>
<dbReference type="OrthoDB" id="1055148at2759"/>
<dbReference type="AlphaFoldDB" id="A0A314ZTI7"/>
<comment type="similarity">
    <text evidence="2 8">Belongs to the cytochrome P450 family.</text>
</comment>
<keyword evidence="6 8" id="KW-0408">Iron</keyword>